<feature type="domain" description="Glutamate/phenylalanine/leucine/valine/L-tryptophan dehydrogenase dimerisation" evidence="3">
    <location>
        <begin position="106"/>
        <end position="134"/>
    </location>
</feature>
<reference evidence="4" key="1">
    <citation type="submission" date="2014-08" db="EMBL/GenBank/DDBJ databases">
        <authorList>
            <person name="Murali S."/>
            <person name="Richards S."/>
            <person name="Bandaranaike D."/>
            <person name="Bellair M."/>
            <person name="Blankenburg K."/>
            <person name="Chao H."/>
            <person name="Dinh H."/>
            <person name="Doddapaneni H."/>
            <person name="Dugan-Rocha S."/>
            <person name="Elkadiri S."/>
            <person name="Gnanaolivu R."/>
            <person name="Hughes D."/>
            <person name="Lee S."/>
            <person name="Li M."/>
            <person name="Ming W."/>
            <person name="Munidasa M."/>
            <person name="Muniz J."/>
            <person name="Nguyen L."/>
            <person name="Osuji N."/>
            <person name="Pu L.-L."/>
            <person name="Puazo M."/>
            <person name="Skinner E."/>
            <person name="Qu C."/>
            <person name="Quiroz J."/>
            <person name="Raj R."/>
            <person name="Weissenberger G."/>
            <person name="Xin Y."/>
            <person name="Zou X."/>
            <person name="Han Y."/>
            <person name="Worley K."/>
            <person name="Muzny D."/>
            <person name="Gibbs R."/>
        </authorList>
    </citation>
    <scope>NUCLEOTIDE SEQUENCE</scope>
    <source>
        <strain evidence="4">HAZT.00-mixed</strain>
        <tissue evidence="4">Whole organism</tissue>
    </source>
</reference>
<gene>
    <name evidence="4" type="ORF">HAZT_HAZT001142</name>
</gene>
<accession>A0A6A0GVG0</accession>
<organism evidence="4">
    <name type="scientific">Hyalella azteca</name>
    <name type="common">Amphipod</name>
    <dbReference type="NCBI Taxonomy" id="294128"/>
    <lineage>
        <taxon>Eukaryota</taxon>
        <taxon>Metazoa</taxon>
        <taxon>Ecdysozoa</taxon>
        <taxon>Arthropoda</taxon>
        <taxon>Crustacea</taxon>
        <taxon>Multicrustacea</taxon>
        <taxon>Malacostraca</taxon>
        <taxon>Eumalacostraca</taxon>
        <taxon>Peracarida</taxon>
        <taxon>Amphipoda</taxon>
        <taxon>Senticaudata</taxon>
        <taxon>Talitrida</taxon>
        <taxon>Talitroidea</taxon>
        <taxon>Hyalellidae</taxon>
        <taxon>Hyalella</taxon>
    </lineage>
</organism>
<evidence type="ECO:0000259" key="3">
    <source>
        <dbReference type="Pfam" id="PF02812"/>
    </source>
</evidence>
<evidence type="ECO:0000313" key="4">
    <source>
        <dbReference type="EMBL" id="KAA0189920.1"/>
    </source>
</evidence>
<dbReference type="PROSITE" id="PS00074">
    <property type="entry name" value="GLFV_DEHYDROGENASE"/>
    <property type="match status" value="1"/>
</dbReference>
<sequence length="158" mass="17283">MHVLQVRFVQEFGIRYSLDVCADEVKALSALMTFKCACVDVPFGGAKAGLKIDPRTYSVNELEKITRRFTLELAKKGFIGPGIDVPAPDMGTGEREMSWLADTYSRTIGPGIDVPAPDMGTGEREMSWIADTYAHTIGALHALLRGKVLHGHGSQYIL</sequence>
<proteinExistence type="inferred from homology"/>
<keyword evidence="2" id="KW-0560">Oxidoreductase</keyword>
<dbReference type="Gene3D" id="3.40.50.10860">
    <property type="entry name" value="Leucine Dehydrogenase, chain A, domain 1"/>
    <property type="match status" value="2"/>
</dbReference>
<dbReference type="SUPFAM" id="SSF53223">
    <property type="entry name" value="Aminoacid dehydrogenase-like, N-terminal domain"/>
    <property type="match status" value="2"/>
</dbReference>
<dbReference type="GO" id="GO:0006538">
    <property type="term" value="P:L-glutamate catabolic process"/>
    <property type="evidence" value="ECO:0007669"/>
    <property type="project" value="TreeGrafter"/>
</dbReference>
<dbReference type="PANTHER" id="PTHR11606">
    <property type="entry name" value="GLUTAMATE DEHYDROGENASE"/>
    <property type="match status" value="1"/>
</dbReference>
<reference evidence="4" key="2">
    <citation type="journal article" date="2018" name="Environ. Sci. Technol.">
        <title>The Toxicogenome of Hyalella azteca: A Model for Sediment Ecotoxicology and Evolutionary Toxicology.</title>
        <authorList>
            <person name="Poynton H.C."/>
            <person name="Hasenbein S."/>
            <person name="Benoit J.B."/>
            <person name="Sepulveda M.S."/>
            <person name="Poelchau M.F."/>
            <person name="Hughes D.S.T."/>
            <person name="Murali S.C."/>
            <person name="Chen S."/>
            <person name="Glastad K.M."/>
            <person name="Goodisman M.A.D."/>
            <person name="Werren J.H."/>
            <person name="Vineis J.H."/>
            <person name="Bowen J.L."/>
            <person name="Friedrich M."/>
            <person name="Jones J."/>
            <person name="Robertson H.M."/>
            <person name="Feyereisen R."/>
            <person name="Mechler-Hickson A."/>
            <person name="Mathers N."/>
            <person name="Lee C.E."/>
            <person name="Colbourne J.K."/>
            <person name="Biales A."/>
            <person name="Johnston J.S."/>
            <person name="Wellborn G.A."/>
            <person name="Rosendale A.J."/>
            <person name="Cridge A.G."/>
            <person name="Munoz-Torres M.C."/>
            <person name="Bain P.A."/>
            <person name="Manny A.R."/>
            <person name="Major K.M."/>
            <person name="Lambert F.N."/>
            <person name="Vulpe C.D."/>
            <person name="Tuck P."/>
            <person name="Blalock B.J."/>
            <person name="Lin Y.Y."/>
            <person name="Smith M.E."/>
            <person name="Ochoa-Acuna H."/>
            <person name="Chen M.M."/>
            <person name="Childers C.P."/>
            <person name="Qu J."/>
            <person name="Dugan S."/>
            <person name="Lee S.L."/>
            <person name="Chao H."/>
            <person name="Dinh H."/>
            <person name="Han Y."/>
            <person name="Doddapaneni H."/>
            <person name="Worley K.C."/>
            <person name="Muzny D.M."/>
            <person name="Gibbs R.A."/>
            <person name="Richards S."/>
        </authorList>
    </citation>
    <scope>NUCLEOTIDE SEQUENCE</scope>
    <source>
        <strain evidence="4">HAZT.00-mixed</strain>
        <tissue evidence="4">Whole organism</tissue>
    </source>
</reference>
<name>A0A6A0GVG0_HYAAZ</name>
<reference evidence="4" key="3">
    <citation type="submission" date="2019-06" db="EMBL/GenBank/DDBJ databases">
        <authorList>
            <person name="Poynton C."/>
            <person name="Hasenbein S."/>
            <person name="Benoit J.B."/>
            <person name="Sepulveda M.S."/>
            <person name="Poelchau M.F."/>
            <person name="Murali S.C."/>
            <person name="Chen S."/>
            <person name="Glastad K.M."/>
            <person name="Werren J.H."/>
            <person name="Vineis J.H."/>
            <person name="Bowen J.L."/>
            <person name="Friedrich M."/>
            <person name="Jones J."/>
            <person name="Robertson H.M."/>
            <person name="Feyereisen R."/>
            <person name="Mechler-Hickson A."/>
            <person name="Mathers N."/>
            <person name="Lee C.E."/>
            <person name="Colbourne J.K."/>
            <person name="Biales A."/>
            <person name="Johnston J.S."/>
            <person name="Wellborn G.A."/>
            <person name="Rosendale A.J."/>
            <person name="Cridge A.G."/>
            <person name="Munoz-Torres M.C."/>
            <person name="Bain P.A."/>
            <person name="Manny A.R."/>
            <person name="Major K.M."/>
            <person name="Lambert F.N."/>
            <person name="Vulpe C.D."/>
            <person name="Tuck P."/>
            <person name="Blalock B.J."/>
            <person name="Lin Y.-Y."/>
            <person name="Smith M.E."/>
            <person name="Ochoa-Acuna H."/>
            <person name="Chen M.-J.M."/>
            <person name="Childers C.P."/>
            <person name="Qu J."/>
            <person name="Dugan S."/>
            <person name="Lee S.L."/>
            <person name="Chao H."/>
            <person name="Dinh H."/>
            <person name="Han Y."/>
            <person name="Doddapaneni H."/>
            <person name="Worley K.C."/>
            <person name="Muzny D.M."/>
            <person name="Gibbs R.A."/>
            <person name="Richards S."/>
        </authorList>
    </citation>
    <scope>NUCLEOTIDE SEQUENCE</scope>
    <source>
        <strain evidence="4">HAZT.00-mixed</strain>
        <tissue evidence="4">Whole organism</tissue>
    </source>
</reference>
<dbReference type="Proteomes" id="UP000711488">
    <property type="component" value="Unassembled WGS sequence"/>
</dbReference>
<dbReference type="EMBL" id="JQDR03013248">
    <property type="protein sequence ID" value="KAA0189920.1"/>
    <property type="molecule type" value="Genomic_DNA"/>
</dbReference>
<dbReference type="InterPro" id="IPR046346">
    <property type="entry name" value="Aminoacid_DH-like_N_sf"/>
</dbReference>
<comment type="similarity">
    <text evidence="1">Belongs to the Glu/Leu/Phe/Val dehydrogenases family.</text>
</comment>
<evidence type="ECO:0000256" key="1">
    <source>
        <dbReference type="ARBA" id="ARBA00006382"/>
    </source>
</evidence>
<dbReference type="InterPro" id="IPR033524">
    <property type="entry name" value="Glu/Leu/Phe/Val_DH_AS"/>
</dbReference>
<dbReference type="Pfam" id="PF02812">
    <property type="entry name" value="ELFV_dehydrog_N"/>
    <property type="match status" value="2"/>
</dbReference>
<dbReference type="GO" id="GO:0005739">
    <property type="term" value="C:mitochondrion"/>
    <property type="evidence" value="ECO:0007669"/>
    <property type="project" value="TreeGrafter"/>
</dbReference>
<feature type="domain" description="Glutamate/phenylalanine/leucine/valine/L-tryptophan dehydrogenase dimerisation" evidence="3">
    <location>
        <begin position="13"/>
        <end position="105"/>
    </location>
</feature>
<protein>
    <recommendedName>
        <fullName evidence="3">Glutamate/phenylalanine/leucine/valine/L-tryptophan dehydrogenase dimerisation domain-containing protein</fullName>
    </recommendedName>
</protein>
<comment type="caution">
    <text evidence="4">The sequence shown here is derived from an EMBL/GenBank/DDBJ whole genome shotgun (WGS) entry which is preliminary data.</text>
</comment>
<dbReference type="GO" id="GO:0004352">
    <property type="term" value="F:glutamate dehydrogenase (NAD+) activity"/>
    <property type="evidence" value="ECO:0007669"/>
    <property type="project" value="TreeGrafter"/>
</dbReference>
<dbReference type="PANTHER" id="PTHR11606:SF13">
    <property type="entry name" value="GLUTAMATE DEHYDROGENASE 1, MITOCHONDRIAL"/>
    <property type="match status" value="1"/>
</dbReference>
<dbReference type="AlphaFoldDB" id="A0A6A0GVG0"/>
<dbReference type="InterPro" id="IPR006097">
    <property type="entry name" value="Glu/Leu/Phe/Val/Trp_DH_dimer"/>
</dbReference>
<evidence type="ECO:0000256" key="2">
    <source>
        <dbReference type="ARBA" id="ARBA00023002"/>
    </source>
</evidence>